<dbReference type="PROSITE" id="PS50895">
    <property type="entry name" value="SURF1"/>
    <property type="match status" value="1"/>
</dbReference>
<dbReference type="InterPro" id="IPR045214">
    <property type="entry name" value="Surf1/Surf4"/>
</dbReference>
<dbReference type="Proteomes" id="UP000307956">
    <property type="component" value="Unassembled WGS sequence"/>
</dbReference>
<dbReference type="GO" id="GO:0005886">
    <property type="term" value="C:plasma membrane"/>
    <property type="evidence" value="ECO:0007669"/>
    <property type="project" value="UniProtKB-SubCell"/>
</dbReference>
<dbReference type="AlphaFoldDB" id="A0A4S4AB73"/>
<evidence type="ECO:0000256" key="5">
    <source>
        <dbReference type="ARBA" id="ARBA00023136"/>
    </source>
</evidence>
<evidence type="ECO:0000313" key="8">
    <source>
        <dbReference type="Proteomes" id="UP000307956"/>
    </source>
</evidence>
<feature type="transmembrane region" description="Helical" evidence="6">
    <location>
        <begin position="209"/>
        <end position="230"/>
    </location>
</feature>
<protein>
    <recommendedName>
        <fullName evidence="6">SURF1-like protein</fullName>
    </recommendedName>
</protein>
<dbReference type="PANTHER" id="PTHR23427:SF2">
    <property type="entry name" value="SURFEIT LOCUS PROTEIN 1"/>
    <property type="match status" value="1"/>
</dbReference>
<keyword evidence="4 6" id="KW-1133">Transmembrane helix</keyword>
<reference evidence="7 8" key="1">
    <citation type="submission" date="2019-04" db="EMBL/GenBank/DDBJ databases">
        <title>Azoarcus rhizosphaerae sp. nov. isolated from rhizosphere of Ficus religiosa.</title>
        <authorList>
            <person name="Lin S.-Y."/>
            <person name="Hameed A."/>
            <person name="Hsu Y.-H."/>
            <person name="Young C.-C."/>
        </authorList>
    </citation>
    <scope>NUCLEOTIDE SEQUENCE [LARGE SCALE GENOMIC DNA]</scope>
    <source>
        <strain evidence="7 8">CC-YHH848</strain>
    </source>
</reference>
<gene>
    <name evidence="7" type="ORF">E6O51_19565</name>
</gene>
<proteinExistence type="inferred from homology"/>
<evidence type="ECO:0000256" key="1">
    <source>
        <dbReference type="ARBA" id="ARBA00004370"/>
    </source>
</evidence>
<dbReference type="EMBL" id="SSOD01000021">
    <property type="protein sequence ID" value="THF56198.1"/>
    <property type="molecule type" value="Genomic_DNA"/>
</dbReference>
<keyword evidence="3 6" id="KW-0812">Transmembrane</keyword>
<evidence type="ECO:0000256" key="2">
    <source>
        <dbReference type="ARBA" id="ARBA00007165"/>
    </source>
</evidence>
<dbReference type="RefSeq" id="WP_136386705.1">
    <property type="nucleotide sequence ID" value="NZ_SSOD01000021.1"/>
</dbReference>
<comment type="subcellular location">
    <subcellularLocation>
        <location evidence="6">Cell membrane</location>
        <topology evidence="6">Multi-pass membrane protein</topology>
    </subcellularLocation>
    <subcellularLocation>
        <location evidence="1">Membrane</location>
    </subcellularLocation>
</comment>
<dbReference type="OrthoDB" id="9789940at2"/>
<organism evidence="7 8">
    <name type="scientific">Pseudothauera rhizosphaerae</name>
    <dbReference type="NCBI Taxonomy" id="2565932"/>
    <lineage>
        <taxon>Bacteria</taxon>
        <taxon>Pseudomonadati</taxon>
        <taxon>Pseudomonadota</taxon>
        <taxon>Betaproteobacteria</taxon>
        <taxon>Rhodocyclales</taxon>
        <taxon>Zoogloeaceae</taxon>
        <taxon>Pseudothauera</taxon>
    </lineage>
</organism>
<keyword evidence="6" id="KW-1003">Cell membrane</keyword>
<comment type="similarity">
    <text evidence="2 6">Belongs to the SURF1 family.</text>
</comment>
<feature type="transmembrane region" description="Helical" evidence="6">
    <location>
        <begin position="12"/>
        <end position="32"/>
    </location>
</feature>
<accession>A0A4S4AB73</accession>
<comment type="caution">
    <text evidence="7">The sequence shown here is derived from an EMBL/GenBank/DDBJ whole genome shotgun (WGS) entry which is preliminary data.</text>
</comment>
<sequence length="244" mass="27140">MAGLPDRFRQCSVAAAPLLAGLLVVVVTVQLGNWQLRRAAEKTALQQTIAERSAQPPAVLGTSQPAEWAPLQLHGQWHPQHLFYLDNRIHQGRAGYHVFAPFLDAASGRWVMVARGWIAADTDRSRLPDVAIAPDSVAVTGQVRLPGESYTLADTETDGRRWQTVALPAWRATTGLPLENFTLQQTSPAPDALVRDWPRPDAGIDRHRGYALQWFAMATLAAALTAWQAWRLTRRTTHEQHRVR</sequence>
<dbReference type="CDD" id="cd06662">
    <property type="entry name" value="SURF1"/>
    <property type="match status" value="1"/>
</dbReference>
<keyword evidence="8" id="KW-1185">Reference proteome</keyword>
<dbReference type="InterPro" id="IPR002994">
    <property type="entry name" value="Surf1/Shy1"/>
</dbReference>
<evidence type="ECO:0000313" key="7">
    <source>
        <dbReference type="EMBL" id="THF56198.1"/>
    </source>
</evidence>
<dbReference type="Pfam" id="PF02104">
    <property type="entry name" value="SURF1"/>
    <property type="match status" value="1"/>
</dbReference>
<name>A0A4S4AB73_9RHOO</name>
<evidence type="ECO:0000256" key="3">
    <source>
        <dbReference type="ARBA" id="ARBA00022692"/>
    </source>
</evidence>
<dbReference type="PANTHER" id="PTHR23427">
    <property type="entry name" value="SURFEIT LOCUS PROTEIN"/>
    <property type="match status" value="1"/>
</dbReference>
<keyword evidence="5 6" id="KW-0472">Membrane</keyword>
<evidence type="ECO:0000256" key="4">
    <source>
        <dbReference type="ARBA" id="ARBA00022989"/>
    </source>
</evidence>
<evidence type="ECO:0000256" key="6">
    <source>
        <dbReference type="RuleBase" id="RU363076"/>
    </source>
</evidence>